<gene>
    <name evidence="3" type="ORF">OCTVUL_1B014567</name>
</gene>
<keyword evidence="1" id="KW-0175">Coiled coil</keyword>
<evidence type="ECO:0000256" key="2">
    <source>
        <dbReference type="SAM" id="MobiDB-lite"/>
    </source>
</evidence>
<dbReference type="EMBL" id="OX597824">
    <property type="protein sequence ID" value="CAI9730334.1"/>
    <property type="molecule type" value="Genomic_DNA"/>
</dbReference>
<feature type="coiled-coil region" evidence="1">
    <location>
        <begin position="113"/>
        <end position="140"/>
    </location>
</feature>
<name>A0AA36BAB7_OCTVU</name>
<feature type="region of interest" description="Disordered" evidence="2">
    <location>
        <begin position="1"/>
        <end position="45"/>
    </location>
</feature>
<evidence type="ECO:0000256" key="1">
    <source>
        <dbReference type="SAM" id="Coils"/>
    </source>
</evidence>
<dbReference type="PANTHER" id="PTHR31909">
    <property type="entry name" value="CHROMOSOME 20 ORF85 FAMILY MEMBER"/>
    <property type="match status" value="1"/>
</dbReference>
<protein>
    <submittedName>
        <fullName evidence="3">Uncharacterized protein</fullName>
    </submittedName>
</protein>
<proteinExistence type="predicted"/>
<reference evidence="3" key="1">
    <citation type="submission" date="2023-08" db="EMBL/GenBank/DDBJ databases">
        <authorList>
            <person name="Alioto T."/>
            <person name="Alioto T."/>
            <person name="Gomez Garrido J."/>
        </authorList>
    </citation>
    <scope>NUCLEOTIDE SEQUENCE</scope>
</reference>
<dbReference type="Pfam" id="PF14945">
    <property type="entry name" value="LLC1"/>
    <property type="match status" value="1"/>
</dbReference>
<feature type="compositionally biased region" description="Polar residues" evidence="2">
    <location>
        <begin position="1"/>
        <end position="15"/>
    </location>
</feature>
<dbReference type="AlphaFoldDB" id="A0AA36BAB7"/>
<keyword evidence="4" id="KW-1185">Reference proteome</keyword>
<dbReference type="InterPro" id="IPR020339">
    <property type="entry name" value="C20orf85-like"/>
</dbReference>
<feature type="compositionally biased region" description="Basic and acidic residues" evidence="2">
    <location>
        <begin position="17"/>
        <end position="26"/>
    </location>
</feature>
<accession>A0AA36BAB7</accession>
<evidence type="ECO:0000313" key="4">
    <source>
        <dbReference type="Proteomes" id="UP001162480"/>
    </source>
</evidence>
<sequence length="203" mass="23295">MADTESLVTDTTSSPLLDKKTEEHGLVTESSQDAQLGRSSVENNVEGENNKIASELQVPEALDCKSPSVVSEKPSLNLWTTNKEVIRIDQLQKLKRIQLYDWPKNWDFLLDKYKSLSEEMAVIKENKDRIQQQIDKLKNISVPEDNKERKALNSGPIPKTASGMIGWKSGQEYLKTQYPAYLWERHYKVAFEKQLGWPKDPYP</sequence>
<dbReference type="PANTHER" id="PTHR31909:SF3">
    <property type="entry name" value="SIMILAR TO PROTEIN C20ORF85 HOMOLOG"/>
    <property type="match status" value="1"/>
</dbReference>
<dbReference type="Proteomes" id="UP001162480">
    <property type="component" value="Chromosome 11"/>
</dbReference>
<organism evidence="3 4">
    <name type="scientific">Octopus vulgaris</name>
    <name type="common">Common octopus</name>
    <dbReference type="NCBI Taxonomy" id="6645"/>
    <lineage>
        <taxon>Eukaryota</taxon>
        <taxon>Metazoa</taxon>
        <taxon>Spiralia</taxon>
        <taxon>Lophotrochozoa</taxon>
        <taxon>Mollusca</taxon>
        <taxon>Cephalopoda</taxon>
        <taxon>Coleoidea</taxon>
        <taxon>Octopodiformes</taxon>
        <taxon>Octopoda</taxon>
        <taxon>Incirrata</taxon>
        <taxon>Octopodidae</taxon>
        <taxon>Octopus</taxon>
    </lineage>
</organism>
<feature type="compositionally biased region" description="Polar residues" evidence="2">
    <location>
        <begin position="28"/>
        <end position="40"/>
    </location>
</feature>
<evidence type="ECO:0000313" key="3">
    <source>
        <dbReference type="EMBL" id="CAI9730334.1"/>
    </source>
</evidence>